<dbReference type="RefSeq" id="WP_245760778.1">
    <property type="nucleotide sequence ID" value="NZ_FPCG01000010.1"/>
</dbReference>
<evidence type="ECO:0000256" key="1">
    <source>
        <dbReference type="ARBA" id="ARBA00008791"/>
    </source>
</evidence>
<dbReference type="PRINTS" id="PR01438">
    <property type="entry name" value="UNVRSLSTRESS"/>
</dbReference>
<dbReference type="InterPro" id="IPR006016">
    <property type="entry name" value="UspA"/>
</dbReference>
<dbReference type="PANTHER" id="PTHR46268">
    <property type="entry name" value="STRESS RESPONSE PROTEIN NHAX"/>
    <property type="match status" value="1"/>
</dbReference>
<dbReference type="AlphaFoldDB" id="A0A1I7MQJ1"/>
<dbReference type="Gene3D" id="3.40.50.620">
    <property type="entry name" value="HUPs"/>
    <property type="match status" value="2"/>
</dbReference>
<dbReference type="Proteomes" id="UP000198881">
    <property type="component" value="Unassembled WGS sequence"/>
</dbReference>
<dbReference type="SUPFAM" id="SSF52402">
    <property type="entry name" value="Adenine nucleotide alpha hydrolases-like"/>
    <property type="match status" value="2"/>
</dbReference>
<dbReference type="EMBL" id="FPCG01000010">
    <property type="protein sequence ID" value="SFV24190.1"/>
    <property type="molecule type" value="Genomic_DNA"/>
</dbReference>
<dbReference type="Pfam" id="PF00582">
    <property type="entry name" value="Usp"/>
    <property type="match status" value="2"/>
</dbReference>
<organism evidence="3 4">
    <name type="scientific">Micrococcus terreus</name>
    <dbReference type="NCBI Taxonomy" id="574650"/>
    <lineage>
        <taxon>Bacteria</taxon>
        <taxon>Bacillati</taxon>
        <taxon>Actinomycetota</taxon>
        <taxon>Actinomycetes</taxon>
        <taxon>Micrococcales</taxon>
        <taxon>Micrococcaceae</taxon>
        <taxon>Micrococcus</taxon>
    </lineage>
</organism>
<sequence length="316" mass="33019">MTQQSRQVQTHGIVVGVDGSDQSHAACRWALREAELRGLPVTLVTAYSMPVFAASALEAGYGGPDDELIRTGAAQVLEEMVQRLKKDGPFSVEVRQAVEMGDAAGVLVDYSAQAELLVAGSRGRGGFLGRLLGSTSGALPAHAKCPVVIVPPGDLTPRFQQGVPVAVGVDGSNQGRVAALTAAREASVRGTPLRVVCAMPPVSGAVAWLPATVDEHALVEELRETLDQGVAWLQSEFPELEISAHVVDGVPVDVLVEESRTARLTVVGTRGRGGFTGALLGSTSHGVIAHAKGPVMVVPYAKDQRLASREKFGPVD</sequence>
<dbReference type="PANTHER" id="PTHR46268:SF6">
    <property type="entry name" value="UNIVERSAL STRESS PROTEIN UP12"/>
    <property type="match status" value="1"/>
</dbReference>
<name>A0A1I7MQJ1_9MICC</name>
<proteinExistence type="inferred from homology"/>
<keyword evidence="4" id="KW-1185">Reference proteome</keyword>
<reference evidence="3 4" key="1">
    <citation type="submission" date="2016-10" db="EMBL/GenBank/DDBJ databases">
        <authorList>
            <person name="de Groot N.N."/>
        </authorList>
    </citation>
    <scope>NUCLEOTIDE SEQUENCE [LARGE SCALE GENOMIC DNA]</scope>
    <source>
        <strain evidence="3 4">CGMCC 1.7054</strain>
    </source>
</reference>
<comment type="similarity">
    <text evidence="1">Belongs to the universal stress protein A family.</text>
</comment>
<evidence type="ECO:0000313" key="3">
    <source>
        <dbReference type="EMBL" id="SFV24190.1"/>
    </source>
</evidence>
<gene>
    <name evidence="3" type="ORF">SAMN04487966_11029</name>
</gene>
<evidence type="ECO:0000259" key="2">
    <source>
        <dbReference type="Pfam" id="PF00582"/>
    </source>
</evidence>
<feature type="domain" description="UspA" evidence="2">
    <location>
        <begin position="13"/>
        <end position="151"/>
    </location>
</feature>
<dbReference type="STRING" id="574650.SAMN04487966_11029"/>
<protein>
    <submittedName>
        <fullName evidence="3">Nucleotide-binding universal stress protein, UspA family</fullName>
    </submittedName>
</protein>
<dbReference type="InterPro" id="IPR014729">
    <property type="entry name" value="Rossmann-like_a/b/a_fold"/>
</dbReference>
<feature type="domain" description="UspA" evidence="2">
    <location>
        <begin position="165"/>
        <end position="299"/>
    </location>
</feature>
<dbReference type="InterPro" id="IPR006015">
    <property type="entry name" value="Universal_stress_UspA"/>
</dbReference>
<accession>A0A1I7MQJ1</accession>
<evidence type="ECO:0000313" key="4">
    <source>
        <dbReference type="Proteomes" id="UP000198881"/>
    </source>
</evidence>